<proteinExistence type="predicted"/>
<protein>
    <submittedName>
        <fullName evidence="1">Uncharacterized protein</fullName>
    </submittedName>
</protein>
<gene>
    <name evidence="1" type="ORF">RFI_24669</name>
</gene>
<keyword evidence="2" id="KW-1185">Reference proteome</keyword>
<accession>X6MGA2</accession>
<feature type="non-terminal residue" evidence="1">
    <location>
        <position position="1"/>
    </location>
</feature>
<reference evidence="1 2" key="1">
    <citation type="journal article" date="2013" name="Curr. Biol.">
        <title>The Genome of the Foraminiferan Reticulomyxa filosa.</title>
        <authorList>
            <person name="Glockner G."/>
            <person name="Hulsmann N."/>
            <person name="Schleicher M."/>
            <person name="Noegel A.A."/>
            <person name="Eichinger L."/>
            <person name="Gallinger C."/>
            <person name="Pawlowski J."/>
            <person name="Sierra R."/>
            <person name="Euteneuer U."/>
            <person name="Pillet L."/>
            <person name="Moustafa A."/>
            <person name="Platzer M."/>
            <person name="Groth M."/>
            <person name="Szafranski K."/>
            <person name="Schliwa M."/>
        </authorList>
    </citation>
    <scope>NUCLEOTIDE SEQUENCE [LARGE SCALE GENOMIC DNA]</scope>
</reference>
<name>X6MGA2_RETFI</name>
<dbReference type="Proteomes" id="UP000023152">
    <property type="component" value="Unassembled WGS sequence"/>
</dbReference>
<dbReference type="AlphaFoldDB" id="X6MGA2"/>
<organism evidence="1 2">
    <name type="scientific">Reticulomyxa filosa</name>
    <dbReference type="NCBI Taxonomy" id="46433"/>
    <lineage>
        <taxon>Eukaryota</taxon>
        <taxon>Sar</taxon>
        <taxon>Rhizaria</taxon>
        <taxon>Retaria</taxon>
        <taxon>Foraminifera</taxon>
        <taxon>Monothalamids</taxon>
        <taxon>Reticulomyxidae</taxon>
        <taxon>Reticulomyxa</taxon>
    </lineage>
</organism>
<evidence type="ECO:0000313" key="1">
    <source>
        <dbReference type="EMBL" id="ETO12706.1"/>
    </source>
</evidence>
<sequence>NEICKEMRQIIVETNIRPNMDVVCFKSTLIKKLVLHYEFKYSDGKNGDKANENCKDPHIAIRDFVLFQCAGRKSGSDDSGVIDHSTVPTTTSTQTIMSDFTSLSLEKHLLLPWVVLNKYSQIRHIAIGYVHIVPNNNVDNKNNVCISVSLQLCDTWSQSYAFRNNIFMSVVPKFLLFLFPHASTLIKHPLNAFTPSHASVSCSKIHDLKHLYFLSKPLSNILIP</sequence>
<dbReference type="EMBL" id="ASPP01021183">
    <property type="protein sequence ID" value="ETO12706.1"/>
    <property type="molecule type" value="Genomic_DNA"/>
</dbReference>
<comment type="caution">
    <text evidence="1">The sequence shown here is derived from an EMBL/GenBank/DDBJ whole genome shotgun (WGS) entry which is preliminary data.</text>
</comment>
<evidence type="ECO:0000313" key="2">
    <source>
        <dbReference type="Proteomes" id="UP000023152"/>
    </source>
</evidence>